<dbReference type="GO" id="GO:0046872">
    <property type="term" value="F:metal ion binding"/>
    <property type="evidence" value="ECO:0007669"/>
    <property type="project" value="UniProtKB-KW"/>
</dbReference>
<evidence type="ECO:0000256" key="4">
    <source>
        <dbReference type="ARBA" id="ARBA00023038"/>
    </source>
</evidence>
<dbReference type="PANTHER" id="PTHR24208:SF166">
    <property type="entry name" value="LIM HOMEOBOX TRANSCRIPTION FACTOR 1 ALPHA, ISOFORM B"/>
    <property type="match status" value="1"/>
</dbReference>
<keyword evidence="6" id="KW-0371">Homeobox</keyword>
<dbReference type="Proteomes" id="UP000275846">
    <property type="component" value="Unassembled WGS sequence"/>
</dbReference>
<reference evidence="10 11" key="2">
    <citation type="submission" date="2018-11" db="EMBL/GenBank/DDBJ databases">
        <authorList>
            <consortium name="Pathogen Informatics"/>
        </authorList>
    </citation>
    <scope>NUCLEOTIDE SEQUENCE [LARGE SCALE GENOMIC DNA]</scope>
    <source>
        <strain evidence="10 11">NST_G2</strain>
    </source>
</reference>
<gene>
    <name evidence="10" type="ORF">SSLN_LOCUS17794</name>
</gene>
<keyword evidence="5" id="KW-0238">DNA-binding</keyword>
<dbReference type="PROSITE" id="PS00478">
    <property type="entry name" value="LIM_DOMAIN_1"/>
    <property type="match status" value="1"/>
</dbReference>
<comment type="subcellular location">
    <subcellularLocation>
        <location evidence="1">Nucleus</location>
    </subcellularLocation>
</comment>
<accession>A0A183TMU6</accession>
<dbReference type="InterPro" id="IPR050453">
    <property type="entry name" value="LIM_Homeobox_TF"/>
</dbReference>
<dbReference type="STRING" id="70667.A0A183TMU6"/>
<evidence type="ECO:0000313" key="12">
    <source>
        <dbReference type="WBParaSite" id="SSLN_0001846901-mRNA-1"/>
    </source>
</evidence>
<reference evidence="12" key="1">
    <citation type="submission" date="2016-06" db="UniProtKB">
        <authorList>
            <consortium name="WormBaseParasite"/>
        </authorList>
    </citation>
    <scope>IDENTIFICATION</scope>
</reference>
<keyword evidence="3 8" id="KW-0862">Zinc</keyword>
<protein>
    <submittedName>
        <fullName evidence="12">LIM zinc-binding domain-containing protein</fullName>
    </submittedName>
</protein>
<evidence type="ECO:0000256" key="3">
    <source>
        <dbReference type="ARBA" id="ARBA00022833"/>
    </source>
</evidence>
<evidence type="ECO:0000256" key="8">
    <source>
        <dbReference type="PROSITE-ProRule" id="PRU00125"/>
    </source>
</evidence>
<dbReference type="PANTHER" id="PTHR24208">
    <property type="entry name" value="LIM/HOMEOBOX PROTEIN LHX"/>
    <property type="match status" value="1"/>
</dbReference>
<evidence type="ECO:0000259" key="9">
    <source>
        <dbReference type="PROSITE" id="PS50023"/>
    </source>
</evidence>
<evidence type="ECO:0000256" key="2">
    <source>
        <dbReference type="ARBA" id="ARBA00022723"/>
    </source>
</evidence>
<organism evidence="12">
    <name type="scientific">Schistocephalus solidus</name>
    <name type="common">Tapeworm</name>
    <dbReference type="NCBI Taxonomy" id="70667"/>
    <lineage>
        <taxon>Eukaryota</taxon>
        <taxon>Metazoa</taxon>
        <taxon>Spiralia</taxon>
        <taxon>Lophotrochozoa</taxon>
        <taxon>Platyhelminthes</taxon>
        <taxon>Cestoda</taxon>
        <taxon>Eucestoda</taxon>
        <taxon>Diphyllobothriidea</taxon>
        <taxon>Diphyllobothriidae</taxon>
        <taxon>Schistocephalus</taxon>
    </lineage>
</organism>
<name>A0A183TMU6_SCHSO</name>
<sequence>MSAALGHSAAFLPSVGDYNSLSIWSVGVGACLSPPVPPSPARGALFWQRPRLRSTPVTLTPPKPLAVVSVSTPVSQRLSTTVAANLPLACSNCRLPILQRQYLCLNDGRPWHSECLLCCQCRHPLGMESRCYVREGRIYCKYDYQR</sequence>
<proteinExistence type="predicted"/>
<dbReference type="GO" id="GO:0030182">
    <property type="term" value="P:neuron differentiation"/>
    <property type="evidence" value="ECO:0007669"/>
    <property type="project" value="TreeGrafter"/>
</dbReference>
<dbReference type="Pfam" id="PF00412">
    <property type="entry name" value="LIM"/>
    <property type="match status" value="1"/>
</dbReference>
<dbReference type="InterPro" id="IPR001781">
    <property type="entry name" value="Znf_LIM"/>
</dbReference>
<evidence type="ECO:0000256" key="5">
    <source>
        <dbReference type="ARBA" id="ARBA00023125"/>
    </source>
</evidence>
<keyword evidence="7" id="KW-0539">Nucleus</keyword>
<dbReference type="GO" id="GO:0005634">
    <property type="term" value="C:nucleus"/>
    <property type="evidence" value="ECO:0007669"/>
    <property type="project" value="UniProtKB-SubCell"/>
</dbReference>
<keyword evidence="4 8" id="KW-0440">LIM domain</keyword>
<dbReference type="AlphaFoldDB" id="A0A183TMU6"/>
<dbReference type="EMBL" id="UYSU01043103">
    <property type="protein sequence ID" value="VDM04180.1"/>
    <property type="molecule type" value="Genomic_DNA"/>
</dbReference>
<dbReference type="SMART" id="SM00132">
    <property type="entry name" value="LIM"/>
    <property type="match status" value="1"/>
</dbReference>
<evidence type="ECO:0000256" key="7">
    <source>
        <dbReference type="ARBA" id="ARBA00023242"/>
    </source>
</evidence>
<evidence type="ECO:0000256" key="6">
    <source>
        <dbReference type="ARBA" id="ARBA00023155"/>
    </source>
</evidence>
<feature type="domain" description="LIM zinc-binding" evidence="9">
    <location>
        <begin position="88"/>
        <end position="146"/>
    </location>
</feature>
<keyword evidence="2 8" id="KW-0479">Metal-binding</keyword>
<evidence type="ECO:0000256" key="1">
    <source>
        <dbReference type="ARBA" id="ARBA00004123"/>
    </source>
</evidence>
<dbReference type="Gene3D" id="2.10.110.10">
    <property type="entry name" value="Cysteine Rich Protein"/>
    <property type="match status" value="1"/>
</dbReference>
<evidence type="ECO:0000313" key="10">
    <source>
        <dbReference type="EMBL" id="VDM04180.1"/>
    </source>
</evidence>
<dbReference type="OrthoDB" id="6159439at2759"/>
<dbReference type="GO" id="GO:0000977">
    <property type="term" value="F:RNA polymerase II transcription regulatory region sequence-specific DNA binding"/>
    <property type="evidence" value="ECO:0007669"/>
    <property type="project" value="TreeGrafter"/>
</dbReference>
<dbReference type="PROSITE" id="PS50023">
    <property type="entry name" value="LIM_DOMAIN_2"/>
    <property type="match status" value="1"/>
</dbReference>
<keyword evidence="11" id="KW-1185">Reference proteome</keyword>
<dbReference type="WBParaSite" id="SSLN_0001846901-mRNA-1">
    <property type="protein sequence ID" value="SSLN_0001846901-mRNA-1"/>
    <property type="gene ID" value="SSLN_0001846901"/>
</dbReference>
<dbReference type="GO" id="GO:0000981">
    <property type="term" value="F:DNA-binding transcription factor activity, RNA polymerase II-specific"/>
    <property type="evidence" value="ECO:0007669"/>
    <property type="project" value="TreeGrafter"/>
</dbReference>
<evidence type="ECO:0000313" key="11">
    <source>
        <dbReference type="Proteomes" id="UP000275846"/>
    </source>
</evidence>